<dbReference type="EMBL" id="JAHSPG010000003">
    <property type="protein sequence ID" value="MBV4356799.1"/>
    <property type="molecule type" value="Genomic_DNA"/>
</dbReference>
<accession>A0A9E2S8Y6</accession>
<sequence length="201" mass="22602">MNRLLKAACIGILVAGSTNAFSQKLSLEQGDLSFLKGEKSINLELTYENMKVGKYDNEKDYVTNKQAEMNKKNPGTGDTWAKEWENDKVDRYRAKFVELFQEHCPTLKITNDGKAKYTIIYHTTFLEPGYNIGISRKNAQHNAILTVVDAADKSKVLAKITVDKALGRTMSFNDYDTGARLAETYADAAKEIGKTFEKKIQ</sequence>
<comment type="caution">
    <text evidence="1">The sequence shown here is derived from an EMBL/GenBank/DDBJ whole genome shotgun (WGS) entry which is preliminary data.</text>
</comment>
<proteinExistence type="predicted"/>
<gene>
    <name evidence="1" type="ORF">KTO63_06520</name>
</gene>
<name>A0A9E2S8Y6_9BACT</name>
<reference evidence="1" key="1">
    <citation type="submission" date="2021-06" db="EMBL/GenBank/DDBJ databases">
        <authorList>
            <person name="Huq M.A."/>
        </authorList>
    </citation>
    <scope>NUCLEOTIDE SEQUENCE</scope>
    <source>
        <strain evidence="1">MAH-26</strain>
    </source>
</reference>
<protein>
    <submittedName>
        <fullName evidence="1">Uncharacterized protein</fullName>
    </submittedName>
</protein>
<dbReference type="AlphaFoldDB" id="A0A9E2S8Y6"/>
<dbReference type="Proteomes" id="UP000812270">
    <property type="component" value="Unassembled WGS sequence"/>
</dbReference>
<organism evidence="1 2">
    <name type="scientific">Pinibacter aurantiacus</name>
    <dbReference type="NCBI Taxonomy" id="2851599"/>
    <lineage>
        <taxon>Bacteria</taxon>
        <taxon>Pseudomonadati</taxon>
        <taxon>Bacteroidota</taxon>
        <taxon>Chitinophagia</taxon>
        <taxon>Chitinophagales</taxon>
        <taxon>Chitinophagaceae</taxon>
        <taxon>Pinibacter</taxon>
    </lineage>
</organism>
<dbReference type="RefSeq" id="WP_217790437.1">
    <property type="nucleotide sequence ID" value="NZ_JAHSPG010000003.1"/>
</dbReference>
<evidence type="ECO:0000313" key="1">
    <source>
        <dbReference type="EMBL" id="MBV4356799.1"/>
    </source>
</evidence>
<keyword evidence="2" id="KW-1185">Reference proteome</keyword>
<evidence type="ECO:0000313" key="2">
    <source>
        <dbReference type="Proteomes" id="UP000812270"/>
    </source>
</evidence>